<evidence type="ECO:0000313" key="2">
    <source>
        <dbReference type="Proteomes" id="UP000093267"/>
    </source>
</evidence>
<dbReference type="Pfam" id="PF14253">
    <property type="entry name" value="AbiH"/>
    <property type="match status" value="1"/>
</dbReference>
<dbReference type="Proteomes" id="UP000093267">
    <property type="component" value="Chromosome"/>
</dbReference>
<dbReference type="EMBL" id="CP014924">
    <property type="protein sequence ID" value="ANZ66007.1"/>
    <property type="molecule type" value="Genomic_DNA"/>
</dbReference>
<dbReference type="RefSeq" id="WP_065937491.1">
    <property type="nucleotide sequence ID" value="NZ_CP014924.1"/>
</dbReference>
<proteinExistence type="predicted"/>
<reference evidence="1 2" key="1">
    <citation type="submission" date="2016-03" db="EMBL/GenBank/DDBJ databases">
        <title>Pediococcus and Lactobacillus from brewery environment - whole genome sequencing and assembly.</title>
        <authorList>
            <person name="Behr J."/>
            <person name="Geissler A.J."/>
            <person name="Vogel R.F."/>
        </authorList>
    </citation>
    <scope>NUCLEOTIDE SEQUENCE [LARGE SCALE GENOMIC DNA]</scope>
    <source>
        <strain evidence="1 2">TMW 1.1995</strain>
    </source>
</reference>
<sequence>MNVQKLLIIGNGFDLQCGLPSTFKDFIDNSVTKQKEKKFISQIADLKDKKADEIIGYVNNVSNFTELYFREDEKHGINFWIYILLLKVNDPSELSGTSWTDIETTIYEFLEKEVHVPATKENLSIISFEDLPWKNGELSLNSPNGTLSDHSMLTISSQRYSLAATIIVIIISIQRQVQVFNMSNSFINYIFEELKNLETDFQTYLETQINDEYQTKANKLLNALADNKKFNLLSFNYTSPENVNDNCAKTRHVHGSLLNHPIMGINPQLVDPTSKNFHFTKLSRIFSSKESGFTNTQIFDDSINQIMFYGHSLTQADWNYFFSIFDHFNIYSSNIPLVFYYSIYDNADREMIQTNTIDSVMKLLSAYAGYNPQIQNKVIGSQASNGATNTNPVSHFAMNNLISKLTLENRLRILPLSL</sequence>
<keyword evidence="2" id="KW-1185">Reference proteome</keyword>
<accession>A0A1B2IVE1</accession>
<evidence type="ECO:0000313" key="1">
    <source>
        <dbReference type="EMBL" id="ANZ66007.1"/>
    </source>
</evidence>
<dbReference type="AlphaFoldDB" id="A0A1B2IVE1"/>
<dbReference type="InterPro" id="IPR025935">
    <property type="entry name" value="AbiH"/>
</dbReference>
<organism evidence="1 2">
    <name type="scientific">Secundilactobacillus paracollinoides</name>
    <dbReference type="NCBI Taxonomy" id="240427"/>
    <lineage>
        <taxon>Bacteria</taxon>
        <taxon>Bacillati</taxon>
        <taxon>Bacillota</taxon>
        <taxon>Bacilli</taxon>
        <taxon>Lactobacillales</taxon>
        <taxon>Lactobacillaceae</taxon>
        <taxon>Secundilactobacillus</taxon>
    </lineage>
</organism>
<evidence type="ECO:0008006" key="3">
    <source>
        <dbReference type="Google" id="ProtNLM"/>
    </source>
</evidence>
<dbReference type="OrthoDB" id="9810135at2"/>
<gene>
    <name evidence="1" type="ORF">AYR63_01850</name>
</gene>
<name>A0A1B2IVE1_9LACO</name>
<protein>
    <recommendedName>
        <fullName evidence="3">Bacteriophage abortive infection AbiH</fullName>
    </recommendedName>
</protein>